<evidence type="ECO:0000256" key="1">
    <source>
        <dbReference type="SAM" id="Phobius"/>
    </source>
</evidence>
<name>A0A0R3M089_9BRAD</name>
<dbReference type="AlphaFoldDB" id="A0A0R3M089"/>
<proteinExistence type="predicted"/>
<keyword evidence="1" id="KW-1133">Transmembrane helix</keyword>
<dbReference type="EMBL" id="LLXX01000113">
    <property type="protein sequence ID" value="KRR06165.1"/>
    <property type="molecule type" value="Genomic_DNA"/>
</dbReference>
<sequence>MHLKAQPDMPVHVLRNCYIEGTGFVAHCEDRAEFADLTTEFAVNVLTSIFFLALIMVDRM</sequence>
<keyword evidence="1" id="KW-0472">Membrane</keyword>
<protein>
    <submittedName>
        <fullName evidence="2">Uncharacterized protein</fullName>
    </submittedName>
</protein>
<dbReference type="Proteomes" id="UP000051913">
    <property type="component" value="Unassembled WGS sequence"/>
</dbReference>
<organism evidence="2 3">
    <name type="scientific">Bradyrhizobium valentinum</name>
    <dbReference type="NCBI Taxonomy" id="1518501"/>
    <lineage>
        <taxon>Bacteria</taxon>
        <taxon>Pseudomonadati</taxon>
        <taxon>Pseudomonadota</taxon>
        <taxon>Alphaproteobacteria</taxon>
        <taxon>Hyphomicrobiales</taxon>
        <taxon>Nitrobacteraceae</taxon>
        <taxon>Bradyrhizobium</taxon>
    </lineage>
</organism>
<evidence type="ECO:0000313" key="3">
    <source>
        <dbReference type="Proteomes" id="UP000051913"/>
    </source>
</evidence>
<keyword evidence="3" id="KW-1185">Reference proteome</keyword>
<feature type="transmembrane region" description="Helical" evidence="1">
    <location>
        <begin position="41"/>
        <end position="57"/>
    </location>
</feature>
<keyword evidence="1" id="KW-0812">Transmembrane</keyword>
<evidence type="ECO:0000313" key="2">
    <source>
        <dbReference type="EMBL" id="KRR06165.1"/>
    </source>
</evidence>
<comment type="caution">
    <text evidence="2">The sequence shown here is derived from an EMBL/GenBank/DDBJ whole genome shotgun (WGS) entry which is preliminary data.</text>
</comment>
<gene>
    <name evidence="2" type="ORF">CP49_39600</name>
</gene>
<accession>A0A0R3M089</accession>
<reference evidence="2 3" key="1">
    <citation type="submission" date="2014-03" db="EMBL/GenBank/DDBJ databases">
        <title>Bradyrhizobium valentinum sp. nov., isolated from effective nodules of Lupinus mariae-josephae, a lupine endemic of basic-lime soils in Eastern Spain.</title>
        <authorList>
            <person name="Duran D."/>
            <person name="Rey L."/>
            <person name="Navarro A."/>
            <person name="Busquets A."/>
            <person name="Imperial J."/>
            <person name="Ruiz-Argueso T."/>
        </authorList>
    </citation>
    <scope>NUCLEOTIDE SEQUENCE [LARGE SCALE GENOMIC DNA]</scope>
    <source>
        <strain evidence="2 3">LmjM3</strain>
    </source>
</reference>